<dbReference type="Proteomes" id="UP001061991">
    <property type="component" value="Chromosome"/>
</dbReference>
<sequence length="323" mass="34616">MKKFTKFLKDRSGATAVTFGLLLVPLLGMAGLAVDYSLASNERSKLQNAADAAALAGASIFTGPNSAAAEALARAYLKANLGVDAANAATINFKAEKQQVTVTLGGQTNTTFMRVLNKDSVPIDVTSIALAPLKPSSATITIDKVTGYWFKRVSIVVKRNGKEVVVGTITYTAADHNGAGGLGSGVTNPPISVATKYDLGEYDKNSLYLKMEIKQDGCDIGYRNTSTTNKVVCKTSKSTADATYSSTLRTNDPSTYNNLFVDGIRLKTTSANPLDNLLDCDQKEHQHWWEDGGSPSNVVEPDFLYRVKSECKSVDGELVRLTH</sequence>
<evidence type="ECO:0000313" key="1">
    <source>
        <dbReference type="EMBL" id="UXN61472.1"/>
    </source>
</evidence>
<dbReference type="EMBL" id="CP104973">
    <property type="protein sequence ID" value="UXN61472.1"/>
    <property type="molecule type" value="Genomic_DNA"/>
</dbReference>
<gene>
    <name evidence="1" type="ORF">N8E88_15515</name>
</gene>
<accession>A0ACD4D6N3</accession>
<evidence type="ECO:0000313" key="2">
    <source>
        <dbReference type="Proteomes" id="UP001061991"/>
    </source>
</evidence>
<name>A0ACD4D6N3_9HYPH</name>
<protein>
    <submittedName>
        <fullName evidence="1">Pilus assembly protein</fullName>
    </submittedName>
</protein>
<keyword evidence="2" id="KW-1185">Reference proteome</keyword>
<reference evidence="1" key="1">
    <citation type="submission" date="2022-09" db="EMBL/GenBank/DDBJ databases">
        <title>Interaction between co-microsymbionts with complementary sets of symbiotic genes in legume-rhizobium systems.</title>
        <authorList>
            <person name="Safronova V."/>
            <person name="Sazanova A."/>
            <person name="Afonin A."/>
            <person name="Chirak E."/>
        </authorList>
    </citation>
    <scope>NUCLEOTIDE SEQUENCE</scope>
    <source>
        <strain evidence="1">A18/3m</strain>
    </source>
</reference>
<organism evidence="1 2">
    <name type="scientific">Phyllobacterium zundukense</name>
    <dbReference type="NCBI Taxonomy" id="1867719"/>
    <lineage>
        <taxon>Bacteria</taxon>
        <taxon>Pseudomonadati</taxon>
        <taxon>Pseudomonadota</taxon>
        <taxon>Alphaproteobacteria</taxon>
        <taxon>Hyphomicrobiales</taxon>
        <taxon>Phyllobacteriaceae</taxon>
        <taxon>Phyllobacterium</taxon>
    </lineage>
</organism>
<proteinExistence type="predicted"/>